<reference evidence="1" key="1">
    <citation type="submission" date="2020-11" db="EMBL/GenBank/DDBJ databases">
        <title>Kefir isolates.</title>
        <authorList>
            <person name="Marcisauskas S."/>
            <person name="Kim Y."/>
            <person name="Blasche S."/>
        </authorList>
    </citation>
    <scope>NUCLEOTIDE SEQUENCE</scope>
    <source>
        <strain evidence="1">Olga-1</strain>
    </source>
</reference>
<gene>
    <name evidence="1" type="ORF">C6P40_004986</name>
</gene>
<protein>
    <submittedName>
        <fullName evidence="1">Uncharacterized protein</fullName>
    </submittedName>
</protein>
<dbReference type="AlphaFoldDB" id="A0A9P7BGN8"/>
<organism evidence="1 2">
    <name type="scientific">Pichia californica</name>
    <dbReference type="NCBI Taxonomy" id="460514"/>
    <lineage>
        <taxon>Eukaryota</taxon>
        <taxon>Fungi</taxon>
        <taxon>Dikarya</taxon>
        <taxon>Ascomycota</taxon>
        <taxon>Saccharomycotina</taxon>
        <taxon>Pichiomycetes</taxon>
        <taxon>Pichiales</taxon>
        <taxon>Pichiaceae</taxon>
        <taxon>Pichia</taxon>
    </lineage>
</organism>
<proteinExistence type="predicted"/>
<accession>A0A9P7BGN8</accession>
<name>A0A9P7BGN8_9ASCO</name>
<dbReference type="EMBL" id="PUHW01000079">
    <property type="protein sequence ID" value="KAG0689450.1"/>
    <property type="molecule type" value="Genomic_DNA"/>
</dbReference>
<evidence type="ECO:0000313" key="2">
    <source>
        <dbReference type="Proteomes" id="UP000697127"/>
    </source>
</evidence>
<dbReference type="Proteomes" id="UP000697127">
    <property type="component" value="Unassembled WGS sequence"/>
</dbReference>
<comment type="caution">
    <text evidence="1">The sequence shown here is derived from an EMBL/GenBank/DDBJ whole genome shotgun (WGS) entry which is preliminary data.</text>
</comment>
<evidence type="ECO:0000313" key="1">
    <source>
        <dbReference type="EMBL" id="KAG0689450.1"/>
    </source>
</evidence>
<keyword evidence="2" id="KW-1185">Reference proteome</keyword>
<sequence length="468" mass="55830">MIITQSTTVDEFRSKFESLPDSDGVPLKSSTKYSKLLFWFPDLVLYQSTCDNFEADLKASTNSEIVCRKEISQIDLEHIYTKDKSELLYQIITMQNVHLVNKLRYEYWGLFLKYYIFTERIQFEFEGLDYYDQIITKLFYDFPTSNIKNTYNNWIDEYGNGTIFNFSSHKIQQFYFSWIKLIKKYSKFLNYLKIINLLKIHVAKRSKQHYLLIKSATTFEELELIIKNHFPQSRFTTNKWKFMIPQTLQAPLHHLKFTSANEQCADKLQKLVKIQGLFMAHHISYFNWGSILKLYCFDGEMEATAKPFLEYDQLLTLLFTTSEIEGYIKYFTSSLLNPSGKDYSVKKEYQMIIPFADKSIKSMLSLYYYGYSYEKFYSHKKSNMRKSYQRWIDRAVRHPEVEGSFQVIVSHMCNNEHFSQFEKQIRDAKTFRHLLDIVNRLSPQIELPTLSTWARLSLYFTSKSNKTY</sequence>